<keyword evidence="7" id="KW-0969">Cilium</keyword>
<keyword evidence="7" id="KW-0282">Flagellum</keyword>
<comment type="subcellular location">
    <subcellularLocation>
        <location evidence="1 4">Bacterial flagellum basal body</location>
    </subcellularLocation>
</comment>
<evidence type="ECO:0000259" key="6">
    <source>
        <dbReference type="Pfam" id="PF22692"/>
    </source>
</evidence>
<keyword evidence="8" id="KW-1185">Reference proteome</keyword>
<dbReference type="Pfam" id="PF22692">
    <property type="entry name" value="LlgE_F_G_D1"/>
    <property type="match status" value="1"/>
</dbReference>
<dbReference type="InterPro" id="IPR020013">
    <property type="entry name" value="Flagellar_FlgE/F/G"/>
</dbReference>
<feature type="domain" description="Flagellar hook protein FlgE/F/G-like D1" evidence="6">
    <location>
        <begin position="81"/>
        <end position="147"/>
    </location>
</feature>
<dbReference type="InterPro" id="IPR037925">
    <property type="entry name" value="FlgE/F/G-like"/>
</dbReference>
<protein>
    <submittedName>
        <fullName evidence="7">Flagellar basal-body rod protein FlgF</fullName>
    </submittedName>
</protein>
<dbReference type="RefSeq" id="WP_042083055.1">
    <property type="nucleotide sequence ID" value="NZ_BKCN01000003.1"/>
</dbReference>
<dbReference type="GO" id="GO:0009425">
    <property type="term" value="C:bacterial-type flagellum basal body"/>
    <property type="evidence" value="ECO:0007669"/>
    <property type="project" value="UniProtKB-SubCell"/>
</dbReference>
<evidence type="ECO:0000256" key="3">
    <source>
        <dbReference type="ARBA" id="ARBA00023143"/>
    </source>
</evidence>
<evidence type="ECO:0000256" key="4">
    <source>
        <dbReference type="RuleBase" id="RU362116"/>
    </source>
</evidence>
<proteinExistence type="inferred from homology"/>
<evidence type="ECO:0000256" key="1">
    <source>
        <dbReference type="ARBA" id="ARBA00004117"/>
    </source>
</evidence>
<keyword evidence="3 4" id="KW-0975">Bacterial flagellum</keyword>
<dbReference type="InterPro" id="IPR010930">
    <property type="entry name" value="Flg_bb/hook_C_dom"/>
</dbReference>
<dbReference type="NCBIfam" id="TIGR03506">
    <property type="entry name" value="FlgEFG_subfam"/>
    <property type="match status" value="1"/>
</dbReference>
<evidence type="ECO:0000256" key="2">
    <source>
        <dbReference type="ARBA" id="ARBA00009677"/>
    </source>
</evidence>
<comment type="caution">
    <text evidence="7">The sequence shown here is derived from an EMBL/GenBank/DDBJ whole genome shotgun (WGS) entry which is preliminary data.</text>
</comment>
<feature type="domain" description="Flagellar basal-body/hook protein C-terminal" evidence="5">
    <location>
        <begin position="195"/>
        <end position="237"/>
    </location>
</feature>
<dbReference type="InterPro" id="IPR053967">
    <property type="entry name" value="LlgE_F_G-like_D1"/>
</dbReference>
<dbReference type="PANTHER" id="PTHR30435:SF19">
    <property type="entry name" value="FLAGELLAR BASAL-BODY ROD PROTEIN FLGG"/>
    <property type="match status" value="1"/>
</dbReference>
<sequence>MDTSLYVGLSRQVALERSFDIVAHNIANAGTVAYRGDSTLFDQSMEKAGLSDPVSFVIDKANFLNVRQGNLDETGNPLDLAIMGEGWLSVDAPAGILHSRDGRMAISRDGVLVTRISGLPILDINQAPIAIDPEGGPIQIAKNGMISQKLGEFEQQVGQIGLVQFPEDQSLTRAADGLYAAVAPPQPALESALIQGSLEQSNVQPILEMVRMMDISRAFQQATEFIENGDELKREAISRLGRRS</sequence>
<dbReference type="PANTHER" id="PTHR30435">
    <property type="entry name" value="FLAGELLAR PROTEIN"/>
    <property type="match status" value="1"/>
</dbReference>
<dbReference type="Pfam" id="PF06429">
    <property type="entry name" value="Flg_bbr_C"/>
    <property type="match status" value="1"/>
</dbReference>
<keyword evidence="7" id="KW-0966">Cell projection</keyword>
<dbReference type="GO" id="GO:0071978">
    <property type="term" value="P:bacterial-type flagellum-dependent swarming motility"/>
    <property type="evidence" value="ECO:0007669"/>
    <property type="project" value="TreeGrafter"/>
</dbReference>
<evidence type="ECO:0000313" key="8">
    <source>
        <dbReference type="Proteomes" id="UP000324996"/>
    </source>
</evidence>
<accession>A0A5A7N4X4</accession>
<dbReference type="Proteomes" id="UP000324996">
    <property type="component" value="Unassembled WGS sequence"/>
</dbReference>
<name>A0A5A7N4X4_9PROT</name>
<dbReference type="SUPFAM" id="SSF117143">
    <property type="entry name" value="Flagellar hook protein flgE"/>
    <property type="match status" value="1"/>
</dbReference>
<dbReference type="AlphaFoldDB" id="A0A5A7N4X4"/>
<reference evidence="7 8" key="1">
    <citation type="submission" date="2019-09" db="EMBL/GenBank/DDBJ databases">
        <title>NBRP : Genome information of microbial organism related human and environment.</title>
        <authorList>
            <person name="Hattori M."/>
            <person name="Oshima K."/>
            <person name="Inaba H."/>
            <person name="Suda W."/>
            <person name="Sakamoto M."/>
            <person name="Iino T."/>
            <person name="Kitahara M."/>
            <person name="Oshida Y."/>
            <person name="Iida T."/>
            <person name="Kudo T."/>
            <person name="Itoh T."/>
            <person name="Ohkuma M."/>
        </authorList>
    </citation>
    <scope>NUCLEOTIDE SEQUENCE [LARGE SCALE GENOMIC DNA]</scope>
    <source>
        <strain evidence="7 8">Q-1</strain>
    </source>
</reference>
<evidence type="ECO:0000313" key="7">
    <source>
        <dbReference type="EMBL" id="GER03311.1"/>
    </source>
</evidence>
<comment type="similarity">
    <text evidence="2 4">Belongs to the flagella basal body rod proteins family.</text>
</comment>
<evidence type="ECO:0000259" key="5">
    <source>
        <dbReference type="Pfam" id="PF06429"/>
    </source>
</evidence>
<gene>
    <name evidence="7" type="primary">flgF</name>
    <name evidence="7" type="ORF">JCM17846_09930</name>
</gene>
<dbReference type="EMBL" id="BKCN01000003">
    <property type="protein sequence ID" value="GER03311.1"/>
    <property type="molecule type" value="Genomic_DNA"/>
</dbReference>
<organism evidence="7 8">
    <name type="scientific">Iodidimonas nitroreducens</name>
    <dbReference type="NCBI Taxonomy" id="1236968"/>
    <lineage>
        <taxon>Bacteria</taxon>
        <taxon>Pseudomonadati</taxon>
        <taxon>Pseudomonadota</taxon>
        <taxon>Alphaproteobacteria</taxon>
        <taxon>Iodidimonadales</taxon>
        <taxon>Iodidimonadaceae</taxon>
        <taxon>Iodidimonas</taxon>
    </lineage>
</organism>